<dbReference type="RefSeq" id="WP_284239180.1">
    <property type="nucleotide sequence ID" value="NZ_BSSQ01000011.1"/>
</dbReference>
<feature type="domain" description="Alpha-L-rhamnosidase concanavalin-like" evidence="4">
    <location>
        <begin position="344"/>
        <end position="426"/>
    </location>
</feature>
<reference evidence="8 9" key="1">
    <citation type="submission" date="2023-03" db="EMBL/GenBank/DDBJ databases">
        <title>Draft genome sequence of the bacteria which degrade cell wall of Tricholomamatutake.</title>
        <authorList>
            <person name="Konishi Y."/>
            <person name="Fukuta Y."/>
            <person name="Shirasaka N."/>
        </authorList>
    </citation>
    <scope>NUCLEOTIDE SEQUENCE [LARGE SCALE GENOMIC DNA]</scope>
    <source>
        <strain evidence="9">mu1</strain>
    </source>
</reference>
<dbReference type="InterPro" id="IPR008928">
    <property type="entry name" value="6-hairpin_glycosidase_sf"/>
</dbReference>
<dbReference type="Gene3D" id="1.50.10.10">
    <property type="match status" value="1"/>
</dbReference>
<proteinExistence type="predicted"/>
<evidence type="ECO:0000259" key="6">
    <source>
        <dbReference type="Pfam" id="PF17389"/>
    </source>
</evidence>
<dbReference type="InterPro" id="IPR035398">
    <property type="entry name" value="Bac_rhamnosid_C"/>
</dbReference>
<dbReference type="Pfam" id="PF08531">
    <property type="entry name" value="Bac_rhamnosid_N"/>
    <property type="match status" value="1"/>
</dbReference>
<evidence type="ECO:0000256" key="1">
    <source>
        <dbReference type="ARBA" id="ARBA00001445"/>
    </source>
</evidence>
<feature type="domain" description="Alpha-L-rhamnosidase C-terminal" evidence="7">
    <location>
        <begin position="809"/>
        <end position="871"/>
    </location>
</feature>
<dbReference type="PIRSF" id="PIRSF010631">
    <property type="entry name" value="A-rhamnsds"/>
    <property type="match status" value="1"/>
</dbReference>
<accession>A0ABQ6GBW8</accession>
<dbReference type="Gene3D" id="2.60.120.260">
    <property type="entry name" value="Galactose-binding domain-like"/>
    <property type="match status" value="2"/>
</dbReference>
<dbReference type="InterPro" id="IPR013737">
    <property type="entry name" value="Bac_rhamnosid_N"/>
</dbReference>
<dbReference type="Proteomes" id="UP001157114">
    <property type="component" value="Unassembled WGS sequence"/>
</dbReference>
<dbReference type="InterPro" id="IPR012341">
    <property type="entry name" value="6hp_glycosidase-like_sf"/>
</dbReference>
<dbReference type="Pfam" id="PF25788">
    <property type="entry name" value="Ig_Rha78A_N"/>
    <property type="match status" value="1"/>
</dbReference>
<dbReference type="InterPro" id="IPR035396">
    <property type="entry name" value="Bac_rhamnosid6H"/>
</dbReference>
<evidence type="ECO:0000259" key="7">
    <source>
        <dbReference type="Pfam" id="PF17390"/>
    </source>
</evidence>
<dbReference type="Pfam" id="PF17389">
    <property type="entry name" value="Bac_rhamnosid6H"/>
    <property type="match status" value="1"/>
</dbReference>
<comment type="caution">
    <text evidence="8">The sequence shown here is derived from an EMBL/GenBank/DDBJ whole genome shotgun (WGS) entry which is preliminary data.</text>
</comment>
<feature type="domain" description="Bacterial alpha-L-rhamnosidase N-terminal" evidence="5">
    <location>
        <begin position="163"/>
        <end position="332"/>
    </location>
</feature>
<dbReference type="Pfam" id="PF05592">
    <property type="entry name" value="Bac_rhamnosid"/>
    <property type="match status" value="1"/>
</dbReference>
<dbReference type="PANTHER" id="PTHR33307">
    <property type="entry name" value="ALPHA-RHAMNOSIDASE (EUROFUNG)"/>
    <property type="match status" value="1"/>
</dbReference>
<keyword evidence="3 8" id="KW-0378">Hydrolase</keyword>
<evidence type="ECO:0000313" key="9">
    <source>
        <dbReference type="Proteomes" id="UP001157114"/>
    </source>
</evidence>
<evidence type="ECO:0000259" key="5">
    <source>
        <dbReference type="Pfam" id="PF08531"/>
    </source>
</evidence>
<dbReference type="InterPro" id="IPR013783">
    <property type="entry name" value="Ig-like_fold"/>
</dbReference>
<organism evidence="8 9">
    <name type="scientific">Paenibacillus glycanilyticus</name>
    <dbReference type="NCBI Taxonomy" id="126569"/>
    <lineage>
        <taxon>Bacteria</taxon>
        <taxon>Bacillati</taxon>
        <taxon>Bacillota</taxon>
        <taxon>Bacilli</taxon>
        <taxon>Bacillales</taxon>
        <taxon>Paenibacillaceae</taxon>
        <taxon>Paenibacillus</taxon>
    </lineage>
</organism>
<dbReference type="PANTHER" id="PTHR33307:SF11">
    <property type="entry name" value="ALPHA-L-RHAMNOSIDASE"/>
    <property type="match status" value="1"/>
</dbReference>
<evidence type="ECO:0000256" key="3">
    <source>
        <dbReference type="ARBA" id="ARBA00022801"/>
    </source>
</evidence>
<dbReference type="InterPro" id="IPR008902">
    <property type="entry name" value="Rhamnosid_concanavalin"/>
</dbReference>
<dbReference type="Pfam" id="PF17390">
    <property type="entry name" value="Bac_rhamnosid_C"/>
    <property type="match status" value="1"/>
</dbReference>
<dbReference type="InterPro" id="IPR016007">
    <property type="entry name" value="Alpha_rhamnosid"/>
</dbReference>
<evidence type="ECO:0000259" key="4">
    <source>
        <dbReference type="Pfam" id="PF05592"/>
    </source>
</evidence>
<dbReference type="EC" id="3.2.1.40" evidence="2"/>
<dbReference type="Gene3D" id="2.60.420.10">
    <property type="entry name" value="Maltose phosphorylase, domain 3"/>
    <property type="match status" value="1"/>
</dbReference>
<sequence length="909" mass="102657">MSISPIQVISLQAEHATNPLGIEASHPALSWRFEIDSEERGLFQKGYQILVASQIDDLEPEKADMWDSSFIVSDEHTSICYQGQELQSGARYFWKVRIRDGIGRNSEWSQAASWSMGLLRPNDWQAKWIGLTEPIATAWTPEGVSPGTYPMPLLRHEFEVGSAVIRATAYICGLGQFDLHMNGDPVTDNVLEPGWTDYDHTCMYCTYDVTEHIRSGRNAIGIMLGNGFYNITGDRYKKFKDSYGLPKAIMQLELELVNGDTILVTSGPEWEMAPGPISFSCVYGGEDYDARMEKPGWDKPYFKPTGDWDNAALVTPPTGKLRSYPIPPNKVMKRYEVKHISETVPDVRVYDFGVNFSGRPHLRVKGTRGTTIKLIPGELLDDQGKVSQEYTGAPQSFSYTLKGEEEEVWYPRFSYSGFRYIQIEIEDSAITDCTDTEQAPMLTMLELLGEMIYPDLTATGSFECSREDWNGIHKLIMQAVLSNVKSVLTDCPHREKLGWLEEYHLMGPSIMYNYDLSALYLKMFEDMREAQTTDGLVPSIAPQYVVFEDGFVDSPEWGSAYIIAPWYYYKWYKGNIRVLSDHYDSMKHYMDYLYSKSSDHIVRHGLGDWGNVWQNLDGASDQTPLGITATATYYYDCILMSKIASVLGKEQDAYNYEQLANEVKRAFEQEWFNVEHKHFATGTQTSNSSPLAVGLTTPDTDAAAIEALIEDLKQRDYAITSGEIGHRFTLLALTRKERSDIIQKMLEQTKKPYYAYQVAHGASSLTEYWDGPTDGHSQNHFMMGHIEEWFYSALAGISIDYDGTKEYELLIKPYLAEGVEWVNASQILPQGNLDVQWNKGADGTLSLHVTIPVSSSVVIAIPTANAYNIKENGILLTAVRDLELIEEKDGHVYVRVGSGTYSFHSALKV</sequence>
<feature type="domain" description="Alpha-L-rhamnosidase six-hairpin glycosidase" evidence="6">
    <location>
        <begin position="458"/>
        <end position="793"/>
    </location>
</feature>
<protein>
    <recommendedName>
        <fullName evidence="2">alpha-L-rhamnosidase</fullName>
        <ecNumber evidence="2">3.2.1.40</ecNumber>
    </recommendedName>
</protein>
<dbReference type="SUPFAM" id="SSF48208">
    <property type="entry name" value="Six-hairpin glycosidases"/>
    <property type="match status" value="1"/>
</dbReference>
<dbReference type="GO" id="GO:0016787">
    <property type="term" value="F:hydrolase activity"/>
    <property type="evidence" value="ECO:0007669"/>
    <property type="project" value="UniProtKB-KW"/>
</dbReference>
<dbReference type="EMBL" id="BSSQ01000011">
    <property type="protein sequence ID" value="GLX68449.1"/>
    <property type="molecule type" value="Genomic_DNA"/>
</dbReference>
<keyword evidence="9" id="KW-1185">Reference proteome</keyword>
<dbReference type="Gene3D" id="2.60.40.10">
    <property type="entry name" value="Immunoglobulins"/>
    <property type="match status" value="1"/>
</dbReference>
<gene>
    <name evidence="8" type="ORF">MU1_27940</name>
</gene>
<evidence type="ECO:0000313" key="8">
    <source>
        <dbReference type="EMBL" id="GLX68449.1"/>
    </source>
</evidence>
<name>A0ABQ6GBW8_9BACL</name>
<evidence type="ECO:0000256" key="2">
    <source>
        <dbReference type="ARBA" id="ARBA00012652"/>
    </source>
</evidence>
<comment type="catalytic activity">
    <reaction evidence="1">
        <text>Hydrolysis of terminal non-reducing alpha-L-rhamnose residues in alpha-L-rhamnosides.</text>
        <dbReference type="EC" id="3.2.1.40"/>
    </reaction>
</comment>